<organism evidence="1 2">
    <name type="scientific">Triangularia setosa</name>
    <dbReference type="NCBI Taxonomy" id="2587417"/>
    <lineage>
        <taxon>Eukaryota</taxon>
        <taxon>Fungi</taxon>
        <taxon>Dikarya</taxon>
        <taxon>Ascomycota</taxon>
        <taxon>Pezizomycotina</taxon>
        <taxon>Sordariomycetes</taxon>
        <taxon>Sordariomycetidae</taxon>
        <taxon>Sordariales</taxon>
        <taxon>Podosporaceae</taxon>
        <taxon>Triangularia</taxon>
    </lineage>
</organism>
<protein>
    <submittedName>
        <fullName evidence="1">Uncharacterized protein</fullName>
    </submittedName>
</protein>
<proteinExistence type="predicted"/>
<name>A0AAN6VZH3_9PEZI</name>
<dbReference type="AlphaFoldDB" id="A0AAN6VZH3"/>
<keyword evidence="2" id="KW-1185">Reference proteome</keyword>
<reference evidence="1" key="1">
    <citation type="journal article" date="2023" name="Mol. Phylogenet. Evol.">
        <title>Genome-scale phylogeny and comparative genomics of the fungal order Sordariales.</title>
        <authorList>
            <person name="Hensen N."/>
            <person name="Bonometti L."/>
            <person name="Westerberg I."/>
            <person name="Brannstrom I.O."/>
            <person name="Guillou S."/>
            <person name="Cros-Aarteil S."/>
            <person name="Calhoun S."/>
            <person name="Haridas S."/>
            <person name="Kuo A."/>
            <person name="Mondo S."/>
            <person name="Pangilinan J."/>
            <person name="Riley R."/>
            <person name="LaButti K."/>
            <person name="Andreopoulos B."/>
            <person name="Lipzen A."/>
            <person name="Chen C."/>
            <person name="Yan M."/>
            <person name="Daum C."/>
            <person name="Ng V."/>
            <person name="Clum A."/>
            <person name="Steindorff A."/>
            <person name="Ohm R.A."/>
            <person name="Martin F."/>
            <person name="Silar P."/>
            <person name="Natvig D.O."/>
            <person name="Lalanne C."/>
            <person name="Gautier V."/>
            <person name="Ament-Velasquez S.L."/>
            <person name="Kruys A."/>
            <person name="Hutchinson M.I."/>
            <person name="Powell A.J."/>
            <person name="Barry K."/>
            <person name="Miller A.N."/>
            <person name="Grigoriev I.V."/>
            <person name="Debuchy R."/>
            <person name="Gladieux P."/>
            <person name="Hiltunen Thoren M."/>
            <person name="Johannesson H."/>
        </authorList>
    </citation>
    <scope>NUCLEOTIDE SEQUENCE</scope>
    <source>
        <strain evidence="1">CBS 892.96</strain>
    </source>
</reference>
<reference evidence="1" key="2">
    <citation type="submission" date="2023-05" db="EMBL/GenBank/DDBJ databases">
        <authorList>
            <consortium name="Lawrence Berkeley National Laboratory"/>
            <person name="Steindorff A."/>
            <person name="Hensen N."/>
            <person name="Bonometti L."/>
            <person name="Westerberg I."/>
            <person name="Brannstrom I.O."/>
            <person name="Guillou S."/>
            <person name="Cros-Aarteil S."/>
            <person name="Calhoun S."/>
            <person name="Haridas S."/>
            <person name="Kuo A."/>
            <person name="Mondo S."/>
            <person name="Pangilinan J."/>
            <person name="Riley R."/>
            <person name="Labutti K."/>
            <person name="Andreopoulos B."/>
            <person name="Lipzen A."/>
            <person name="Chen C."/>
            <person name="Yanf M."/>
            <person name="Daum C."/>
            <person name="Ng V."/>
            <person name="Clum A."/>
            <person name="Ohm R."/>
            <person name="Martin F."/>
            <person name="Silar P."/>
            <person name="Natvig D."/>
            <person name="Lalanne C."/>
            <person name="Gautier V."/>
            <person name="Ament-Velasquez S.L."/>
            <person name="Kruys A."/>
            <person name="Hutchinson M.I."/>
            <person name="Powell A.J."/>
            <person name="Barry K."/>
            <person name="Miller A.N."/>
            <person name="Grigoriev I.V."/>
            <person name="Debuchy R."/>
            <person name="Gladieux P."/>
            <person name="Thoren M.H."/>
            <person name="Johannesson H."/>
        </authorList>
    </citation>
    <scope>NUCLEOTIDE SEQUENCE</scope>
    <source>
        <strain evidence="1">CBS 892.96</strain>
    </source>
</reference>
<evidence type="ECO:0000313" key="1">
    <source>
        <dbReference type="EMBL" id="KAK4172608.1"/>
    </source>
</evidence>
<accession>A0AAN6VZH3</accession>
<gene>
    <name evidence="1" type="ORF">QBC36DRAFT_196589</name>
</gene>
<dbReference type="Proteomes" id="UP001302321">
    <property type="component" value="Unassembled WGS sequence"/>
</dbReference>
<dbReference type="EMBL" id="MU866408">
    <property type="protein sequence ID" value="KAK4172608.1"/>
    <property type="molecule type" value="Genomic_DNA"/>
</dbReference>
<comment type="caution">
    <text evidence="1">The sequence shown here is derived from an EMBL/GenBank/DDBJ whole genome shotgun (WGS) entry which is preliminary data.</text>
</comment>
<evidence type="ECO:0000313" key="2">
    <source>
        <dbReference type="Proteomes" id="UP001302321"/>
    </source>
</evidence>
<sequence>MGWTILRPVAFERVTGKPVPTTWGLLGQRPRPRVKELGSMVEWFAEEGIKQICRRSSRSIQRRWAWRSDSERALLSRGSEQRREE</sequence>